<reference evidence="2 3" key="1">
    <citation type="submission" date="2021-08" db="EMBL/GenBank/DDBJ databases">
        <title>Comparative Genomics Analysis of the Genus Qipengyuania Reveals Extensive Genetic Diversity and Metabolic Versatility, Including the Description of Fifteen Novel Species.</title>
        <authorList>
            <person name="Liu Y."/>
        </authorList>
    </citation>
    <scope>NUCLEOTIDE SEQUENCE [LARGE SCALE GENOMIC DNA]</scope>
    <source>
        <strain evidence="2 3">6D47A</strain>
    </source>
</reference>
<evidence type="ECO:0000313" key="3">
    <source>
        <dbReference type="Proteomes" id="UP000755104"/>
    </source>
</evidence>
<evidence type="ECO:0000313" key="2">
    <source>
        <dbReference type="EMBL" id="MBX7484124.1"/>
    </source>
</evidence>
<name>A0ABS7JE47_9SPHN</name>
<sequence length="302" mass="33045">MTGLLTRLGARIETWGGTTKMARFRNGWPATATPQVKFHRTAKVQYRFLDIGSGPTIVFTCDPPMTIEVYGPLIESFAKHFRVVVVELPAMGFSATTSDYAFGFRETNDDLATFLRDVAGEGSIFAFSCAASLAALDIAGRMPELASHLALIQAGGTEAFAIWKAGRDPKGILARPIVGQLAMARMAPRRMPQWYSLSVGRKQQIPHFCACAERSFEHGAMWSLASAYQIYMNQQDELPRPPQPILSIWGSADRSHPASNAHSLAQLYEGVETVTIDDLGHTPELEAPEEVLAAILDFAGTR</sequence>
<dbReference type="Gene3D" id="3.40.50.1820">
    <property type="entry name" value="alpha/beta hydrolase"/>
    <property type="match status" value="1"/>
</dbReference>
<dbReference type="EMBL" id="JAIGNO010000021">
    <property type="protein sequence ID" value="MBX7484124.1"/>
    <property type="molecule type" value="Genomic_DNA"/>
</dbReference>
<dbReference type="InterPro" id="IPR029058">
    <property type="entry name" value="AB_hydrolase_fold"/>
</dbReference>
<evidence type="ECO:0000259" key="1">
    <source>
        <dbReference type="Pfam" id="PF12697"/>
    </source>
</evidence>
<dbReference type="GO" id="GO:0016787">
    <property type="term" value="F:hydrolase activity"/>
    <property type="evidence" value="ECO:0007669"/>
    <property type="project" value="UniProtKB-KW"/>
</dbReference>
<organism evidence="2 3">
    <name type="scientific">Qipengyuania qiaonensis</name>
    <dbReference type="NCBI Taxonomy" id="2867240"/>
    <lineage>
        <taxon>Bacteria</taxon>
        <taxon>Pseudomonadati</taxon>
        <taxon>Pseudomonadota</taxon>
        <taxon>Alphaproteobacteria</taxon>
        <taxon>Sphingomonadales</taxon>
        <taxon>Erythrobacteraceae</taxon>
        <taxon>Qipengyuania</taxon>
    </lineage>
</organism>
<feature type="domain" description="AB hydrolase-1" evidence="1">
    <location>
        <begin position="71"/>
        <end position="294"/>
    </location>
</feature>
<protein>
    <submittedName>
        <fullName evidence="2">Alpha/beta hydrolase</fullName>
    </submittedName>
</protein>
<dbReference type="PANTHER" id="PTHR43194:SF2">
    <property type="entry name" value="PEROXISOMAL MEMBRANE PROTEIN LPX1"/>
    <property type="match status" value="1"/>
</dbReference>
<dbReference type="Proteomes" id="UP000755104">
    <property type="component" value="Unassembled WGS sequence"/>
</dbReference>
<comment type="caution">
    <text evidence="2">The sequence shown here is derived from an EMBL/GenBank/DDBJ whole genome shotgun (WGS) entry which is preliminary data.</text>
</comment>
<keyword evidence="2" id="KW-0378">Hydrolase</keyword>
<keyword evidence="3" id="KW-1185">Reference proteome</keyword>
<dbReference type="SUPFAM" id="SSF53474">
    <property type="entry name" value="alpha/beta-Hydrolases"/>
    <property type="match status" value="1"/>
</dbReference>
<dbReference type="Pfam" id="PF12697">
    <property type="entry name" value="Abhydrolase_6"/>
    <property type="match status" value="1"/>
</dbReference>
<dbReference type="InterPro" id="IPR000073">
    <property type="entry name" value="AB_hydrolase_1"/>
</dbReference>
<gene>
    <name evidence="2" type="ORF">K3174_16480</name>
</gene>
<dbReference type="InterPro" id="IPR050228">
    <property type="entry name" value="Carboxylesterase_BioH"/>
</dbReference>
<proteinExistence type="predicted"/>
<accession>A0ABS7JE47</accession>
<dbReference type="PANTHER" id="PTHR43194">
    <property type="entry name" value="HYDROLASE ALPHA/BETA FOLD FAMILY"/>
    <property type="match status" value="1"/>
</dbReference>
<dbReference type="RefSeq" id="WP_221560534.1">
    <property type="nucleotide sequence ID" value="NZ_JAIGNO010000021.1"/>
</dbReference>